<evidence type="ECO:0000313" key="2">
    <source>
        <dbReference type="EMBL" id="MFC6314370.1"/>
    </source>
</evidence>
<accession>A0ABW1UMT0</accession>
<gene>
    <name evidence="2" type="ORF">ACFQHW_02170</name>
</gene>
<evidence type="ECO:0000256" key="1">
    <source>
        <dbReference type="SAM" id="Phobius"/>
    </source>
</evidence>
<keyword evidence="1" id="KW-1133">Transmembrane helix</keyword>
<evidence type="ECO:0000313" key="3">
    <source>
        <dbReference type="Proteomes" id="UP001596310"/>
    </source>
</evidence>
<protein>
    <submittedName>
        <fullName evidence="2">Uncharacterized protein</fullName>
    </submittedName>
</protein>
<reference evidence="3" key="1">
    <citation type="journal article" date="2019" name="Int. J. Syst. Evol. Microbiol.">
        <title>The Global Catalogue of Microorganisms (GCM) 10K type strain sequencing project: providing services to taxonomists for standard genome sequencing and annotation.</title>
        <authorList>
            <consortium name="The Broad Institute Genomics Platform"/>
            <consortium name="The Broad Institute Genome Sequencing Center for Infectious Disease"/>
            <person name="Wu L."/>
            <person name="Ma J."/>
        </authorList>
    </citation>
    <scope>NUCLEOTIDE SEQUENCE [LARGE SCALE GENOMIC DNA]</scope>
    <source>
        <strain evidence="3">CCM 8897</strain>
    </source>
</reference>
<dbReference type="EMBL" id="JBHSSM010000007">
    <property type="protein sequence ID" value="MFC6314370.1"/>
    <property type="molecule type" value="Genomic_DNA"/>
</dbReference>
<keyword evidence="1" id="KW-0812">Transmembrane</keyword>
<feature type="transmembrane region" description="Helical" evidence="1">
    <location>
        <begin position="12"/>
        <end position="30"/>
    </location>
</feature>
<dbReference type="RefSeq" id="WP_125599684.1">
    <property type="nucleotide sequence ID" value="NZ_JBHSSM010000007.1"/>
</dbReference>
<name>A0ABW1UMT0_9LACO</name>
<proteinExistence type="predicted"/>
<organism evidence="2 3">
    <name type="scientific">Lapidilactobacillus achengensis</name>
    <dbReference type="NCBI Taxonomy" id="2486000"/>
    <lineage>
        <taxon>Bacteria</taxon>
        <taxon>Bacillati</taxon>
        <taxon>Bacillota</taxon>
        <taxon>Bacilli</taxon>
        <taxon>Lactobacillales</taxon>
        <taxon>Lactobacillaceae</taxon>
        <taxon>Lapidilactobacillus</taxon>
    </lineage>
</organism>
<dbReference type="Proteomes" id="UP001596310">
    <property type="component" value="Unassembled WGS sequence"/>
</dbReference>
<keyword evidence="3" id="KW-1185">Reference proteome</keyword>
<sequence>MSQQGRNKLVKRIMISLGIICGLTLTLQPWQQPNVVESTVNVPKSAAVAPGKGSIAVTDQPMDSVVPVINVTEKVEGYLYPVGQRIVFISGVKCPDFQSAADVASFFADGVRLDQPDHLTSKAKLSVIVLPRSTDVQAHFAPAEVVTSHVPGVAKVTTITHFDLTDTTTLPQADVVSLNLK</sequence>
<keyword evidence="1" id="KW-0472">Membrane</keyword>
<comment type="caution">
    <text evidence="2">The sequence shown here is derived from an EMBL/GenBank/DDBJ whole genome shotgun (WGS) entry which is preliminary data.</text>
</comment>